<dbReference type="OrthoDB" id="6051552at2759"/>
<dbReference type="InterPro" id="IPR014756">
    <property type="entry name" value="Ig_E-set"/>
</dbReference>
<dbReference type="PROSITE" id="PS50923">
    <property type="entry name" value="SUSHI"/>
    <property type="match status" value="2"/>
</dbReference>
<dbReference type="InterPro" id="IPR056619">
    <property type="entry name" value="C8-3_MUC4"/>
</dbReference>
<organism evidence="14 15">
    <name type="scientific">Strongylocentrotus purpuratus</name>
    <name type="common">Purple sea urchin</name>
    <dbReference type="NCBI Taxonomy" id="7668"/>
    <lineage>
        <taxon>Eukaryota</taxon>
        <taxon>Metazoa</taxon>
        <taxon>Echinodermata</taxon>
        <taxon>Eleutherozoa</taxon>
        <taxon>Echinozoa</taxon>
        <taxon>Echinoidea</taxon>
        <taxon>Euechinoidea</taxon>
        <taxon>Echinacea</taxon>
        <taxon>Camarodonta</taxon>
        <taxon>Echinidea</taxon>
        <taxon>Strongylocentrotidae</taxon>
        <taxon>Strongylocentrotus</taxon>
    </lineage>
</organism>
<evidence type="ECO:0008006" key="16">
    <source>
        <dbReference type="Google" id="ProtNLM"/>
    </source>
</evidence>
<proteinExistence type="predicted"/>
<keyword evidence="3 8" id="KW-1133">Transmembrane helix</keyword>
<dbReference type="SUPFAM" id="SSF81296">
    <property type="entry name" value="E set domains"/>
    <property type="match status" value="1"/>
</dbReference>
<dbReference type="Gene3D" id="2.10.70.10">
    <property type="entry name" value="Complement Module, domain 1"/>
    <property type="match status" value="2"/>
</dbReference>
<keyword evidence="9" id="KW-0732">Signal</keyword>
<comment type="subcellular location">
    <subcellularLocation>
        <location evidence="1">Membrane</location>
    </subcellularLocation>
</comment>
<feature type="domain" description="NIDO" evidence="12">
    <location>
        <begin position="101"/>
        <end position="265"/>
    </location>
</feature>
<dbReference type="InterPro" id="IPR003886">
    <property type="entry name" value="NIDO_dom"/>
</dbReference>
<dbReference type="EnsemblMetazoa" id="XM_001177888">
    <property type="protein sequence ID" value="XP_001177888"/>
    <property type="gene ID" value="LOC753679"/>
</dbReference>
<keyword evidence="15" id="KW-1185">Reference proteome</keyword>
<feature type="domain" description="Sushi" evidence="11">
    <location>
        <begin position="917"/>
        <end position="973"/>
    </location>
</feature>
<dbReference type="PANTHER" id="PTHR13802">
    <property type="entry name" value="MUCIN 4-RELATED"/>
    <property type="match status" value="1"/>
</dbReference>
<name>A0A7M7G0H6_STRPU</name>
<evidence type="ECO:0000259" key="10">
    <source>
        <dbReference type="PROSITE" id="PS50856"/>
    </source>
</evidence>
<dbReference type="CDD" id="cd00033">
    <property type="entry name" value="CCP"/>
    <property type="match status" value="2"/>
</dbReference>
<keyword evidence="4 8" id="KW-0472">Membrane</keyword>
<dbReference type="AlphaFoldDB" id="A0A7M7G0H6"/>
<dbReference type="SUPFAM" id="SSF57535">
    <property type="entry name" value="Complement control module/SCR domain"/>
    <property type="match status" value="2"/>
</dbReference>
<evidence type="ECO:0000313" key="14">
    <source>
        <dbReference type="EnsemblMetazoa" id="XP_001177888"/>
    </source>
</evidence>
<evidence type="ECO:0000256" key="4">
    <source>
        <dbReference type="ARBA" id="ARBA00023136"/>
    </source>
</evidence>
<dbReference type="InterPro" id="IPR001846">
    <property type="entry name" value="VWF_type-D"/>
</dbReference>
<comment type="caution">
    <text evidence="6">Lacks conserved residue(s) required for the propagation of feature annotation.</text>
</comment>
<protein>
    <recommendedName>
        <fullName evidence="16">Sushi domain-containing protein 2-like</fullName>
    </recommendedName>
</protein>
<dbReference type="InterPro" id="IPR035976">
    <property type="entry name" value="Sushi/SCR/CCP_sf"/>
</dbReference>
<reference evidence="14" key="2">
    <citation type="submission" date="2021-01" db="UniProtKB">
        <authorList>
            <consortium name="EnsemblMetazoa"/>
        </authorList>
    </citation>
    <scope>IDENTIFICATION</scope>
</reference>
<dbReference type="Pfam" id="PF03782">
    <property type="entry name" value="AMOP"/>
    <property type="match status" value="1"/>
</dbReference>
<dbReference type="GO" id="GO:0007160">
    <property type="term" value="P:cell-matrix adhesion"/>
    <property type="evidence" value="ECO:0007669"/>
    <property type="project" value="InterPro"/>
</dbReference>
<feature type="region of interest" description="Disordered" evidence="7">
    <location>
        <begin position="1079"/>
        <end position="1100"/>
    </location>
</feature>
<evidence type="ECO:0000256" key="8">
    <source>
        <dbReference type="SAM" id="Phobius"/>
    </source>
</evidence>
<dbReference type="InterPro" id="IPR013783">
    <property type="entry name" value="Ig-like_fold"/>
</dbReference>
<dbReference type="InParanoid" id="A0A7M7G0H6"/>
<dbReference type="SMART" id="SM00723">
    <property type="entry name" value="AMOP"/>
    <property type="match status" value="1"/>
</dbReference>
<dbReference type="RefSeq" id="XP_001177888.4">
    <property type="nucleotide sequence ID" value="XM_001177888.4"/>
</dbReference>
<dbReference type="Pfam" id="PF00094">
    <property type="entry name" value="VWD"/>
    <property type="match status" value="1"/>
</dbReference>
<evidence type="ECO:0000259" key="13">
    <source>
        <dbReference type="PROSITE" id="PS51233"/>
    </source>
</evidence>
<evidence type="ECO:0000256" key="2">
    <source>
        <dbReference type="ARBA" id="ARBA00022692"/>
    </source>
</evidence>
<dbReference type="PANTHER" id="PTHR13802:SF59">
    <property type="entry name" value="SUSHI DOMAIN-CONTAINING PROTEIN 2"/>
    <property type="match status" value="1"/>
</dbReference>
<evidence type="ECO:0000256" key="9">
    <source>
        <dbReference type="SAM" id="SignalP"/>
    </source>
</evidence>
<sequence>MTKVQLSAFILSVIARGCIGFSSNHTAQSFPYGSAEGDTFLPKGDDGNSGEIPISNIFTFFGVPYESLFVNINGAVSFSKGIESYTPERFPLGDDRVIIAPFWTDIDTSAGLGHGDVMYRQLLLTNQTLPLFDRANRIVRNAYADQNTFTATWMFIVTWDSVAYFDALDPAARVNTFQCILMTDGDFCGVIMVYDDIDWDGDESGDESIAPTSDTDDKTAQAGFNAGDNINYYMIEISGPVGIIDIETRSNIDQPGTWVFRVDGVDIVDAACQKSDEQLTVYPKVVPMLGGSQVFISVPCLNPSSDVIHCDFGGAIVNGAVTSTSIATCVTPAMFASGVIDVHLSLDGGSTFPYAGTIIVDEGEPSPVTFSAAPNGNLTITWNPTELDGVDAVEVVVYEFSSDPNNFISWEPVYNITRVTSNEAGRLEVTVSPQSETDDSSLKVGALSIIALDTANQSLERRAIWSEIHPLNWLYPINMTSWCNSWITRELNELNQWLPQRPVCPCTERQARRDIGSFTVSLDCRLSRTDKDCSTDRPGATFCVNSNFPSHSGAGQECCYNRDGHLIELDAIGAGFSHRQHERVTSPYLSAGLGPLPVLSHYLADTMPYLQCCVADQSENEQFCDLYRTVRPPNSCYGYRPPQPALAFGDPHFITFDGLNYTFNGYDEFTLANLNEDEFILQARSLPMKETPNATIFTAVAAKTNTSDVIHVEANQRRGMTVLFRRDGRYFEEMNLDQKKTWYLRGVTVKAEDDLRADGLSVVFDNGIALKMTTHDDALTILVTVPNRFKYNTQGMLGTWNDDQSDDLQRPDDDVIIPATSSMETIFHEFGNLWRVKKNESLFYYMPGYNQSSYTNYNYTPSLIDPKFLLDSRIRHVCGTDQLCAFDLLVSGSEGFASQTLNAISLYRSTSNDLIPVTCPSLTLANGRMISTESSPGSLATFRCDPCYELRGPSNTTCASTGTWLYPIPSCKPIELDCDTPLAPPNGHVMVGGCPIIYATFTCKGGYDLVGTSMMECMADGHWSNSFPVCKKMGKGMTMTLSTVHAAAIGGGTAVFLLFLCLTIACLVTRQRHLQRKRELKKRASNTWSTTRNPLYDPKS</sequence>
<evidence type="ECO:0000256" key="6">
    <source>
        <dbReference type="PROSITE-ProRule" id="PRU00302"/>
    </source>
</evidence>
<dbReference type="SMART" id="SM00539">
    <property type="entry name" value="NIDO"/>
    <property type="match status" value="1"/>
</dbReference>
<keyword evidence="5 6" id="KW-1015">Disulfide bond</keyword>
<dbReference type="Proteomes" id="UP000007110">
    <property type="component" value="Unassembled WGS sequence"/>
</dbReference>
<dbReference type="PROSITE" id="PS51233">
    <property type="entry name" value="VWFD"/>
    <property type="match status" value="1"/>
</dbReference>
<dbReference type="Gene3D" id="2.60.40.10">
    <property type="entry name" value="Immunoglobulins"/>
    <property type="match status" value="1"/>
</dbReference>
<feature type="domain" description="AMOP" evidence="10">
    <location>
        <begin position="475"/>
        <end position="631"/>
    </location>
</feature>
<dbReference type="Pfam" id="PF00084">
    <property type="entry name" value="Sushi"/>
    <property type="match status" value="2"/>
</dbReference>
<feature type="domain" description="VWFD" evidence="13">
    <location>
        <begin position="643"/>
        <end position="842"/>
    </location>
</feature>
<feature type="transmembrane region" description="Helical" evidence="8">
    <location>
        <begin position="1046"/>
        <end position="1068"/>
    </location>
</feature>
<dbReference type="GO" id="GO:0016020">
    <property type="term" value="C:membrane"/>
    <property type="evidence" value="ECO:0007669"/>
    <property type="project" value="UniProtKB-SubCell"/>
</dbReference>
<keyword evidence="2 8" id="KW-0812">Transmembrane</keyword>
<accession>A0A7M7G0H6</accession>
<evidence type="ECO:0000259" key="11">
    <source>
        <dbReference type="PROSITE" id="PS50923"/>
    </source>
</evidence>
<dbReference type="InterPro" id="IPR000436">
    <property type="entry name" value="Sushi_SCR_CCP_dom"/>
</dbReference>
<dbReference type="PROSITE" id="PS51220">
    <property type="entry name" value="NIDO"/>
    <property type="match status" value="1"/>
</dbReference>
<evidence type="ECO:0000256" key="5">
    <source>
        <dbReference type="ARBA" id="ARBA00023157"/>
    </source>
</evidence>
<dbReference type="InterPro" id="IPR005533">
    <property type="entry name" value="AMOP_dom"/>
</dbReference>
<feature type="domain" description="Sushi" evidence="11">
    <location>
        <begin position="976"/>
        <end position="1032"/>
    </location>
</feature>
<evidence type="ECO:0000256" key="3">
    <source>
        <dbReference type="ARBA" id="ARBA00022989"/>
    </source>
</evidence>
<feature type="signal peptide" evidence="9">
    <location>
        <begin position="1"/>
        <end position="20"/>
    </location>
</feature>
<dbReference type="KEGG" id="spu:753679"/>
<evidence type="ECO:0000313" key="15">
    <source>
        <dbReference type="Proteomes" id="UP000007110"/>
    </source>
</evidence>
<dbReference type="OMA" id="CEASVIC"/>
<dbReference type="PROSITE" id="PS50856">
    <property type="entry name" value="AMOP"/>
    <property type="match status" value="1"/>
</dbReference>
<keyword evidence="6" id="KW-0768">Sushi</keyword>
<evidence type="ECO:0000256" key="1">
    <source>
        <dbReference type="ARBA" id="ARBA00004370"/>
    </source>
</evidence>
<feature type="chain" id="PRO_5029841978" description="Sushi domain-containing protein 2-like" evidence="9">
    <location>
        <begin position="21"/>
        <end position="1100"/>
    </location>
</feature>
<dbReference type="SMART" id="SM00032">
    <property type="entry name" value="CCP"/>
    <property type="match status" value="2"/>
</dbReference>
<dbReference type="SMART" id="SM00216">
    <property type="entry name" value="VWD"/>
    <property type="match status" value="1"/>
</dbReference>
<evidence type="ECO:0000259" key="12">
    <source>
        <dbReference type="PROSITE" id="PS51220"/>
    </source>
</evidence>
<dbReference type="Pfam" id="PF23263">
    <property type="entry name" value="C8-3_MUC4"/>
    <property type="match status" value="1"/>
</dbReference>
<dbReference type="Pfam" id="PF06119">
    <property type="entry name" value="NIDO"/>
    <property type="match status" value="1"/>
</dbReference>
<evidence type="ECO:0000256" key="7">
    <source>
        <dbReference type="SAM" id="MobiDB-lite"/>
    </source>
</evidence>
<reference evidence="15" key="1">
    <citation type="submission" date="2015-02" db="EMBL/GenBank/DDBJ databases">
        <title>Genome sequencing for Strongylocentrotus purpuratus.</title>
        <authorList>
            <person name="Murali S."/>
            <person name="Liu Y."/>
            <person name="Vee V."/>
            <person name="English A."/>
            <person name="Wang M."/>
            <person name="Skinner E."/>
            <person name="Han Y."/>
            <person name="Muzny D.M."/>
            <person name="Worley K.C."/>
            <person name="Gibbs R.A."/>
        </authorList>
    </citation>
    <scope>NUCLEOTIDE SEQUENCE</scope>
</reference>
<feature type="disulfide bond" evidence="6">
    <location>
        <begin position="1003"/>
        <end position="1030"/>
    </location>
</feature>
<feature type="disulfide bond" evidence="6">
    <location>
        <begin position="944"/>
        <end position="971"/>
    </location>
</feature>
<dbReference type="InterPro" id="IPR051495">
    <property type="entry name" value="Epithelial_Barrier/Signaling"/>
</dbReference>
<dbReference type="GO" id="GO:0005615">
    <property type="term" value="C:extracellular space"/>
    <property type="evidence" value="ECO:0000318"/>
    <property type="project" value="GO_Central"/>
</dbReference>
<dbReference type="GeneID" id="753679"/>